<evidence type="ECO:0000256" key="2">
    <source>
        <dbReference type="SAM" id="Phobius"/>
    </source>
</evidence>
<organism evidence="3 4">
    <name type="scientific">Corynebacterium hansenii</name>
    <dbReference type="NCBI Taxonomy" id="394964"/>
    <lineage>
        <taxon>Bacteria</taxon>
        <taxon>Bacillati</taxon>
        <taxon>Actinomycetota</taxon>
        <taxon>Actinomycetes</taxon>
        <taxon>Mycobacteriales</taxon>
        <taxon>Corynebacteriaceae</taxon>
        <taxon>Corynebacterium</taxon>
    </lineage>
</organism>
<feature type="transmembrane region" description="Helical" evidence="2">
    <location>
        <begin position="374"/>
        <end position="394"/>
    </location>
</feature>
<feature type="transmembrane region" description="Helical" evidence="2">
    <location>
        <begin position="572"/>
        <end position="591"/>
    </location>
</feature>
<feature type="transmembrane region" description="Helical" evidence="2">
    <location>
        <begin position="90"/>
        <end position="108"/>
    </location>
</feature>
<feature type="transmembrane region" description="Helical" evidence="2">
    <location>
        <begin position="20"/>
        <end position="40"/>
    </location>
</feature>
<evidence type="ECO:0000313" key="3">
    <source>
        <dbReference type="EMBL" id="MFC3850600.1"/>
    </source>
</evidence>
<keyword evidence="2" id="KW-0472">Membrane</keyword>
<feature type="transmembrane region" description="Helical" evidence="2">
    <location>
        <begin position="146"/>
        <end position="167"/>
    </location>
</feature>
<feature type="transmembrane region" description="Helical" evidence="2">
    <location>
        <begin position="332"/>
        <end position="354"/>
    </location>
</feature>
<keyword evidence="2" id="KW-1133">Transmembrane helix</keyword>
<evidence type="ECO:0000256" key="1">
    <source>
        <dbReference type="SAM" id="MobiDB-lite"/>
    </source>
</evidence>
<feature type="compositionally biased region" description="Low complexity" evidence="1">
    <location>
        <begin position="312"/>
        <end position="323"/>
    </location>
</feature>
<accession>A0ABV7ZR00</accession>
<gene>
    <name evidence="3" type="ORF">ACFORJ_10550</name>
</gene>
<feature type="compositionally biased region" description="Basic and acidic residues" evidence="1">
    <location>
        <begin position="597"/>
        <end position="609"/>
    </location>
</feature>
<feature type="transmembrane region" description="Helical" evidence="2">
    <location>
        <begin position="403"/>
        <end position="424"/>
    </location>
</feature>
<name>A0ABV7ZR00_9CORY</name>
<feature type="transmembrane region" description="Helical" evidence="2">
    <location>
        <begin position="200"/>
        <end position="219"/>
    </location>
</feature>
<sequence length="615" mass="61942">MDNAVDATAGRAVGKAERTGQLIVLGWTFVLVAAVLWPFVFPGMPLLRDMVVPPHPALTDASWGLGESAARAAPQDALLALAGGFTDAGMVMRLLMLGALAVGGVAAAELVRRVLGAGVVGQIAAVTMLLWNPYVVERLLQGQWSLVLAMALLPAVALATIAAAPWWRATAMAFAGLTPTGALLGTGVALVAARTWRDRLVAAATGAVVSAPWLVATALGSGAGVADPAGAAAFAARAERWVGTLGAVAGLGGIWNGQAVPHARETGTAALAVVALLALFAIGAKMAWGAGAVGSRTAEARTGGPGDEAPRAGHASAGTAAHSPVTGARRRLIILAGAAVLIVAALATPPGIAIMARALENVPGAGLARDAQKWVAFAVPGYAILAAAGAETLARRVPDPRRWLAALFAVAVIIAAVPDLPRAVAPLEPVDPWPGWNAVSGVVAMDDAAVAMLPAGPYRIIDGRPAYDPAVKTLPAPVLATGDLVVSGVSVGGEGSTAATVEAALIDAPDDAIEILRANGVGWVLVESSPGELGASARVIGRLETVYSDENLALYRVPGAIARVEGADPAPAWIALLAWAGMALAGPLVGLMPGSGGDRRRAPRRREAPAPRTVP</sequence>
<reference evidence="4" key="1">
    <citation type="journal article" date="2019" name="Int. J. Syst. Evol. Microbiol.">
        <title>The Global Catalogue of Microorganisms (GCM) 10K type strain sequencing project: providing services to taxonomists for standard genome sequencing and annotation.</title>
        <authorList>
            <consortium name="The Broad Institute Genomics Platform"/>
            <consortium name="The Broad Institute Genome Sequencing Center for Infectious Disease"/>
            <person name="Wu L."/>
            <person name="Ma J."/>
        </authorList>
    </citation>
    <scope>NUCLEOTIDE SEQUENCE [LARGE SCALE GENOMIC DNA]</scope>
    <source>
        <strain evidence="4">CCUG 53252</strain>
    </source>
</reference>
<comment type="caution">
    <text evidence="3">The sequence shown here is derived from an EMBL/GenBank/DDBJ whole genome shotgun (WGS) entry which is preliminary data.</text>
</comment>
<proteinExistence type="predicted"/>
<feature type="transmembrane region" description="Helical" evidence="2">
    <location>
        <begin position="269"/>
        <end position="288"/>
    </location>
</feature>
<feature type="region of interest" description="Disordered" evidence="1">
    <location>
        <begin position="297"/>
        <end position="323"/>
    </location>
</feature>
<keyword evidence="2" id="KW-0812">Transmembrane</keyword>
<dbReference type="RefSeq" id="WP_290290401.1">
    <property type="nucleotide sequence ID" value="NZ_CP047211.1"/>
</dbReference>
<protein>
    <submittedName>
        <fullName evidence="3">Uncharacterized protein</fullName>
    </submittedName>
</protein>
<dbReference type="Proteomes" id="UP001595751">
    <property type="component" value="Unassembled WGS sequence"/>
</dbReference>
<feature type="transmembrane region" description="Helical" evidence="2">
    <location>
        <begin position="173"/>
        <end position="193"/>
    </location>
</feature>
<keyword evidence="4" id="KW-1185">Reference proteome</keyword>
<dbReference type="EMBL" id="JBHRZN010000003">
    <property type="protein sequence ID" value="MFC3850600.1"/>
    <property type="molecule type" value="Genomic_DNA"/>
</dbReference>
<evidence type="ECO:0000313" key="4">
    <source>
        <dbReference type="Proteomes" id="UP001595751"/>
    </source>
</evidence>
<feature type="region of interest" description="Disordered" evidence="1">
    <location>
        <begin position="595"/>
        <end position="615"/>
    </location>
</feature>